<sequence>MKSNRIKEENIWSCDVDKAKSWVWRSLLHLRQLASRFIRVNVGNGHSISFWWDIWTPFGKLIDYFGPTGPRELSIPLEASIANACNLDGWLMRGARSQPAETLQIYLTTVPLPSLVTENDSYVWLVNDSALDKFSAKLTWEALRNRAPAQQWTSYVWFKGAIPRHSFNMWLVQLDRLPTRARLSSWGINTSTACCLCNTYVEDRDHLFLRCEWSADLWTICLRRMGYSCGGFYSWQTFSDWLSLHDSVAPRLLKYLVASATIYSIWSERNKRYHDNISSPPETIFKLLDRFIRDAILSKRNQRQSCGLMQHWLSRE</sequence>
<dbReference type="GeneID" id="108839531"/>
<name>A0A6J0M741_RAPSA</name>
<dbReference type="RefSeq" id="XP_018467788.1">
    <property type="nucleotide sequence ID" value="XM_018612286.1"/>
</dbReference>
<reference evidence="2" key="1">
    <citation type="journal article" date="2019" name="Database">
        <title>The radish genome database (RadishGD): an integrated information resource for radish genomics.</title>
        <authorList>
            <person name="Yu H.J."/>
            <person name="Baek S."/>
            <person name="Lee Y.J."/>
            <person name="Cho A."/>
            <person name="Mun J.H."/>
        </authorList>
    </citation>
    <scope>NUCLEOTIDE SEQUENCE [LARGE SCALE GENOMIC DNA]</scope>
    <source>
        <strain evidence="2">cv. WK10039</strain>
    </source>
</reference>
<dbReference type="InterPro" id="IPR026960">
    <property type="entry name" value="RVT-Znf"/>
</dbReference>
<gene>
    <name evidence="3" type="primary">LOC108839531</name>
</gene>
<dbReference type="KEGG" id="rsz:108839531"/>
<keyword evidence="2" id="KW-1185">Reference proteome</keyword>
<evidence type="ECO:0000313" key="3">
    <source>
        <dbReference type="RefSeq" id="XP_018467788.1"/>
    </source>
</evidence>
<reference evidence="3" key="2">
    <citation type="submission" date="2025-08" db="UniProtKB">
        <authorList>
            <consortium name="RefSeq"/>
        </authorList>
    </citation>
    <scope>IDENTIFICATION</scope>
    <source>
        <tissue evidence="3">Leaf</tissue>
    </source>
</reference>
<evidence type="ECO:0000259" key="1">
    <source>
        <dbReference type="Pfam" id="PF13966"/>
    </source>
</evidence>
<dbReference type="AlphaFoldDB" id="A0A6J0M741"/>
<dbReference type="Pfam" id="PF13966">
    <property type="entry name" value="zf-RVT"/>
    <property type="match status" value="1"/>
</dbReference>
<accession>A0A6J0M741</accession>
<evidence type="ECO:0000313" key="2">
    <source>
        <dbReference type="Proteomes" id="UP000504610"/>
    </source>
</evidence>
<protein>
    <submittedName>
        <fullName evidence="3">Uncharacterized protein LOC108839531</fullName>
    </submittedName>
</protein>
<dbReference type="OrthoDB" id="1099106at2759"/>
<proteinExistence type="predicted"/>
<organism evidence="2 3">
    <name type="scientific">Raphanus sativus</name>
    <name type="common">Radish</name>
    <name type="synonym">Raphanus raphanistrum var. sativus</name>
    <dbReference type="NCBI Taxonomy" id="3726"/>
    <lineage>
        <taxon>Eukaryota</taxon>
        <taxon>Viridiplantae</taxon>
        <taxon>Streptophyta</taxon>
        <taxon>Embryophyta</taxon>
        <taxon>Tracheophyta</taxon>
        <taxon>Spermatophyta</taxon>
        <taxon>Magnoliopsida</taxon>
        <taxon>eudicotyledons</taxon>
        <taxon>Gunneridae</taxon>
        <taxon>Pentapetalae</taxon>
        <taxon>rosids</taxon>
        <taxon>malvids</taxon>
        <taxon>Brassicales</taxon>
        <taxon>Brassicaceae</taxon>
        <taxon>Brassiceae</taxon>
        <taxon>Raphanus</taxon>
    </lineage>
</organism>
<dbReference type="Proteomes" id="UP000504610">
    <property type="component" value="Chromosome 2"/>
</dbReference>
<feature type="domain" description="Reverse transcriptase zinc-binding" evidence="1">
    <location>
        <begin position="134"/>
        <end position="218"/>
    </location>
</feature>
<dbReference type="PANTHER" id="PTHR33116">
    <property type="entry name" value="REVERSE TRANSCRIPTASE ZINC-BINDING DOMAIN-CONTAINING PROTEIN-RELATED-RELATED"/>
    <property type="match status" value="1"/>
</dbReference>
<dbReference type="PANTHER" id="PTHR33116:SF76">
    <property type="entry name" value="DUF4283 DOMAIN-CONTAINING PROTEIN"/>
    <property type="match status" value="1"/>
</dbReference>